<feature type="compositionally biased region" description="Basic residues" evidence="1">
    <location>
        <begin position="69"/>
        <end position="81"/>
    </location>
</feature>
<accession>A0ABR1L387</accession>
<evidence type="ECO:0000256" key="1">
    <source>
        <dbReference type="SAM" id="MobiDB-lite"/>
    </source>
</evidence>
<feature type="compositionally biased region" description="Polar residues" evidence="1">
    <location>
        <begin position="9"/>
        <end position="19"/>
    </location>
</feature>
<feature type="region of interest" description="Disordered" evidence="1">
    <location>
        <begin position="69"/>
        <end position="127"/>
    </location>
</feature>
<organism evidence="2 3">
    <name type="scientific">Phyllosticta citricarpa</name>
    <dbReference type="NCBI Taxonomy" id="55181"/>
    <lineage>
        <taxon>Eukaryota</taxon>
        <taxon>Fungi</taxon>
        <taxon>Dikarya</taxon>
        <taxon>Ascomycota</taxon>
        <taxon>Pezizomycotina</taxon>
        <taxon>Dothideomycetes</taxon>
        <taxon>Dothideomycetes incertae sedis</taxon>
        <taxon>Botryosphaeriales</taxon>
        <taxon>Phyllostictaceae</taxon>
        <taxon>Phyllosticta</taxon>
    </lineage>
</organism>
<keyword evidence="3" id="KW-1185">Reference proteome</keyword>
<protein>
    <submittedName>
        <fullName evidence="2">Uncharacterized protein</fullName>
    </submittedName>
</protein>
<evidence type="ECO:0000313" key="2">
    <source>
        <dbReference type="EMBL" id="KAK7529690.1"/>
    </source>
</evidence>
<gene>
    <name evidence="2" type="ORF">IWX46DRAFT_585664</name>
</gene>
<proteinExistence type="predicted"/>
<dbReference type="Gene3D" id="3.40.50.300">
    <property type="entry name" value="P-loop containing nucleotide triphosphate hydrolases"/>
    <property type="match status" value="1"/>
</dbReference>
<name>A0ABR1L387_9PEZI</name>
<evidence type="ECO:0000313" key="3">
    <source>
        <dbReference type="Proteomes" id="UP001365128"/>
    </source>
</evidence>
<feature type="region of interest" description="Disordered" evidence="1">
    <location>
        <begin position="1"/>
        <end position="24"/>
    </location>
</feature>
<dbReference type="Proteomes" id="UP001365128">
    <property type="component" value="Unassembled WGS sequence"/>
</dbReference>
<dbReference type="InterPro" id="IPR027417">
    <property type="entry name" value="P-loop_NTPase"/>
</dbReference>
<feature type="compositionally biased region" description="Polar residues" evidence="1">
    <location>
        <begin position="94"/>
        <end position="111"/>
    </location>
</feature>
<reference evidence="2 3" key="1">
    <citation type="submission" date="2024-04" db="EMBL/GenBank/DDBJ databases">
        <title>Phyllosticta paracitricarpa is synonymous to the EU quarantine fungus P. citricarpa based on phylogenomic analyses.</title>
        <authorList>
            <consortium name="Lawrence Berkeley National Laboratory"/>
            <person name="Van Ingen-Buijs V.A."/>
            <person name="Van Westerhoven A.C."/>
            <person name="Haridas S."/>
            <person name="Skiadas P."/>
            <person name="Martin F."/>
            <person name="Groenewald J.Z."/>
            <person name="Crous P.W."/>
            <person name="Seidl M.F."/>
        </authorList>
    </citation>
    <scope>NUCLEOTIDE SEQUENCE [LARGE SCALE GENOMIC DNA]</scope>
    <source>
        <strain evidence="2 3">CBS 122670</strain>
    </source>
</reference>
<sequence>MWWNAPAPLQSSRHSTATQGPIHPSDSISTTVVAESGTQAFAVFILCLLTLTDVSPADCARRASSITTKRRHVTPTSHLRRAHIECTRRKQKQPRNTTKSNAPSLSLQGSASMAPFLSHPNRSSARISKTPLRRKGFATTQPPARLPSRLLGRNSSTLFLARAAASNDKHAELSHNEDLYDGRLGRQTQRCFPPSSHTLASLGRRTPRALTTAAQAALTIWRATGRMGQLIGVGGGLGHLVSGNRQRLVSALRRVLQISFPKCNGSRKSVSPARWLSNFSSSGSWVNWGAAVLHTDRQFVPVRLAAHPPQHSSRPLVLWRQPDWVHGDAESEWGRPFKFFLSLEHSNLPPPPPPPSKAETGFASYFPVISIRAPPPLAHPPVQHQKARRLLLNSAETRELITQWKSRRLKTRAQQLELPFLRGPLIQGVVELQPIARAHQIGQRQPPTVYIYMAADTMEENVYKIIIRKHLEHMAEREKQEGSRLRPAMPPHFGSPARPLKPSSGLWEEGGEGGRMGTTQMRMIQAAPAAHMARQKQQTAPPRATGTCWTTSQSRGITTSSGAGISIQYSVKWLEWGGVGWGAPENVNETACCGGKGILFSKSGRWTPGRSIPSISRRARELEEKGSEERVCLFRCAQRTPDENLEHFRPRAVASAQRPVNKQSVGQVVTPWWWWWWLTAPLRFTLEATAVGFGHRGSNDSKTPLPDEDDLDSDSDSNSDSDGDDDGDEEQGE</sequence>
<feature type="region of interest" description="Disordered" evidence="1">
    <location>
        <begin position="694"/>
        <end position="733"/>
    </location>
</feature>
<feature type="compositionally biased region" description="Acidic residues" evidence="1">
    <location>
        <begin position="706"/>
        <end position="733"/>
    </location>
</feature>
<feature type="region of interest" description="Disordered" evidence="1">
    <location>
        <begin position="480"/>
        <end position="513"/>
    </location>
</feature>
<comment type="caution">
    <text evidence="2">The sequence shown here is derived from an EMBL/GenBank/DDBJ whole genome shotgun (WGS) entry which is preliminary data.</text>
</comment>
<dbReference type="EMBL" id="JBBPDW010000069">
    <property type="protein sequence ID" value="KAK7529690.1"/>
    <property type="molecule type" value="Genomic_DNA"/>
</dbReference>